<comment type="subcellular location">
    <subcellularLocation>
        <location evidence="1">Cell membrane</location>
        <topology evidence="1">Multi-pass membrane protein</topology>
    </subcellularLocation>
</comment>
<feature type="transmembrane region" description="Helical" evidence="6">
    <location>
        <begin position="322"/>
        <end position="345"/>
    </location>
</feature>
<name>A0ABP6XK73_9FLAO</name>
<evidence type="ECO:0000256" key="5">
    <source>
        <dbReference type="ARBA" id="ARBA00023136"/>
    </source>
</evidence>
<feature type="transmembrane region" description="Helical" evidence="6">
    <location>
        <begin position="379"/>
        <end position="399"/>
    </location>
</feature>
<dbReference type="RefSeq" id="WP_345005342.1">
    <property type="nucleotide sequence ID" value="NZ_BAABCY010000036.1"/>
</dbReference>
<dbReference type="PANTHER" id="PTHR30250">
    <property type="entry name" value="PST FAMILY PREDICTED COLANIC ACID TRANSPORTER"/>
    <property type="match status" value="1"/>
</dbReference>
<evidence type="ECO:0000256" key="3">
    <source>
        <dbReference type="ARBA" id="ARBA00022692"/>
    </source>
</evidence>
<feature type="transmembrane region" description="Helical" evidence="6">
    <location>
        <begin position="12"/>
        <end position="30"/>
    </location>
</feature>
<dbReference type="PANTHER" id="PTHR30250:SF11">
    <property type="entry name" value="O-ANTIGEN TRANSPORTER-RELATED"/>
    <property type="match status" value="1"/>
</dbReference>
<accession>A0ABP6XK73</accession>
<feature type="transmembrane region" description="Helical" evidence="6">
    <location>
        <begin position="42"/>
        <end position="62"/>
    </location>
</feature>
<evidence type="ECO:0000313" key="7">
    <source>
        <dbReference type="EMBL" id="GAA3566016.1"/>
    </source>
</evidence>
<keyword evidence="3 6" id="KW-0812">Transmembrane</keyword>
<proteinExistence type="predicted"/>
<feature type="transmembrane region" description="Helical" evidence="6">
    <location>
        <begin position="291"/>
        <end position="310"/>
    </location>
</feature>
<keyword evidence="4 6" id="KW-1133">Transmembrane helix</keyword>
<protein>
    <submittedName>
        <fullName evidence="7">Oligosaccharide flippase family protein</fullName>
    </submittedName>
</protein>
<feature type="transmembrane region" description="Helical" evidence="6">
    <location>
        <begin position="168"/>
        <end position="187"/>
    </location>
</feature>
<dbReference type="InterPro" id="IPR050833">
    <property type="entry name" value="Poly_Biosynth_Transport"/>
</dbReference>
<feature type="transmembrane region" description="Helical" evidence="6">
    <location>
        <begin position="144"/>
        <end position="162"/>
    </location>
</feature>
<feature type="transmembrane region" description="Helical" evidence="6">
    <location>
        <begin position="354"/>
        <end position="373"/>
    </location>
</feature>
<gene>
    <name evidence="7" type="ORF">GCM10022395_15490</name>
</gene>
<feature type="transmembrane region" description="Helical" evidence="6">
    <location>
        <begin position="83"/>
        <end position="105"/>
    </location>
</feature>
<comment type="caution">
    <text evidence="7">The sequence shown here is derived from an EMBL/GenBank/DDBJ whole genome shotgun (WGS) entry which is preliminary data.</text>
</comment>
<organism evidence="7 8">
    <name type="scientific">Snuella lapsa</name>
    <dbReference type="NCBI Taxonomy" id="870481"/>
    <lineage>
        <taxon>Bacteria</taxon>
        <taxon>Pseudomonadati</taxon>
        <taxon>Bacteroidota</taxon>
        <taxon>Flavobacteriia</taxon>
        <taxon>Flavobacteriales</taxon>
        <taxon>Flavobacteriaceae</taxon>
        <taxon>Snuella</taxon>
    </lineage>
</organism>
<evidence type="ECO:0000256" key="2">
    <source>
        <dbReference type="ARBA" id="ARBA00022475"/>
    </source>
</evidence>
<keyword evidence="8" id="KW-1185">Reference proteome</keyword>
<feature type="transmembrane region" description="Helical" evidence="6">
    <location>
        <begin position="111"/>
        <end position="132"/>
    </location>
</feature>
<keyword evidence="2" id="KW-1003">Cell membrane</keyword>
<reference evidence="8" key="1">
    <citation type="journal article" date="2019" name="Int. J. Syst. Evol. Microbiol.">
        <title>The Global Catalogue of Microorganisms (GCM) 10K type strain sequencing project: providing services to taxonomists for standard genome sequencing and annotation.</title>
        <authorList>
            <consortium name="The Broad Institute Genomics Platform"/>
            <consortium name="The Broad Institute Genome Sequencing Center for Infectious Disease"/>
            <person name="Wu L."/>
            <person name="Ma J."/>
        </authorList>
    </citation>
    <scope>NUCLEOTIDE SEQUENCE [LARGE SCALE GENOMIC DNA]</scope>
    <source>
        <strain evidence="8">JCM 17111</strain>
    </source>
</reference>
<evidence type="ECO:0000313" key="8">
    <source>
        <dbReference type="Proteomes" id="UP001500954"/>
    </source>
</evidence>
<evidence type="ECO:0000256" key="6">
    <source>
        <dbReference type="SAM" id="Phobius"/>
    </source>
</evidence>
<feature type="transmembrane region" description="Helical" evidence="6">
    <location>
        <begin position="207"/>
        <end position="223"/>
    </location>
</feature>
<keyword evidence="5 6" id="KW-0472">Membrane</keyword>
<dbReference type="EMBL" id="BAABCY010000036">
    <property type="protein sequence ID" value="GAA3566016.1"/>
    <property type="molecule type" value="Genomic_DNA"/>
</dbReference>
<evidence type="ECO:0000256" key="4">
    <source>
        <dbReference type="ARBA" id="ARBA00022989"/>
    </source>
</evidence>
<dbReference type="Proteomes" id="UP001500954">
    <property type="component" value="Unassembled WGS sequence"/>
</dbReference>
<evidence type="ECO:0000256" key="1">
    <source>
        <dbReference type="ARBA" id="ARBA00004651"/>
    </source>
</evidence>
<sequence>MDISSRVRLFNLFLRGATIGLKFALSIIIINELGVEEYGTFGIFQSTVIIMTFIVGFDFYSFSSREILKKEAKPFSFYFKHQLLFYLLSYFFVIPFSFFLVKLDIVEKEHLFLFILILVAEHLSQELYRILILLKKSIVGTMVLFLRSGIWIIVLYVLWQINFVAKNINALLILWLFGAAFSLVVGFRKTNFTWVKELDFDWIKKGIVIALPFFVGTIMYKLIEFSGRYFLKFYFSDKEVGIFTFFSSISNILFVFVQTIVIIEIYPRLLESRKKNFREFMIVFKVYKKQLLQYTFLGIILSSVFIYPLLLFMNKTVLLSNIISYFVLLIAMSFFCVSFISHYALYSYSRDFQILKATAIGFTINIVASFLLIPTYGVLGASIAQVLSFLSLFISKLYFWKIYKENL</sequence>
<feature type="transmembrane region" description="Helical" evidence="6">
    <location>
        <begin position="243"/>
        <end position="270"/>
    </location>
</feature>